<evidence type="ECO:0000256" key="7">
    <source>
        <dbReference type="ARBA" id="ARBA00048478"/>
    </source>
</evidence>
<dbReference type="NCBIfam" id="TIGR00017">
    <property type="entry name" value="cmk"/>
    <property type="match status" value="1"/>
</dbReference>
<dbReference type="InterPro" id="IPR011994">
    <property type="entry name" value="Cytidylate_kinase_dom"/>
</dbReference>
<evidence type="ECO:0000256" key="3">
    <source>
        <dbReference type="ARBA" id="ARBA00022741"/>
    </source>
</evidence>
<dbReference type="GO" id="GO:0036431">
    <property type="term" value="F:dCMP kinase activity"/>
    <property type="evidence" value="ECO:0007669"/>
    <property type="project" value="InterPro"/>
</dbReference>
<dbReference type="GO" id="GO:0015949">
    <property type="term" value="P:nucleobase-containing small molecule interconversion"/>
    <property type="evidence" value="ECO:0007669"/>
    <property type="project" value="TreeGrafter"/>
</dbReference>
<reference evidence="10 11" key="1">
    <citation type="journal article" date="2018" name="Nat. Biotechnol.">
        <title>A standardized bacterial taxonomy based on genome phylogeny substantially revises the tree of life.</title>
        <authorList>
            <person name="Parks D.H."/>
            <person name="Chuvochina M."/>
            <person name="Waite D.W."/>
            <person name="Rinke C."/>
            <person name="Skarshewski A."/>
            <person name="Chaumeil P.A."/>
            <person name="Hugenholtz P."/>
        </authorList>
    </citation>
    <scope>NUCLEOTIDE SEQUENCE [LARGE SCALE GENOMIC DNA]</scope>
    <source>
        <strain evidence="10">UBA11306</strain>
    </source>
</reference>
<comment type="caution">
    <text evidence="10">The sequence shown here is derived from an EMBL/GenBank/DDBJ whole genome shotgun (WGS) entry which is preliminary data.</text>
</comment>
<evidence type="ECO:0000256" key="8">
    <source>
        <dbReference type="HAMAP-Rule" id="MF_00238"/>
    </source>
</evidence>
<keyword evidence="5 8" id="KW-0067">ATP-binding</keyword>
<evidence type="ECO:0000256" key="6">
    <source>
        <dbReference type="ARBA" id="ARBA00047615"/>
    </source>
</evidence>
<dbReference type="PANTHER" id="PTHR21299:SF2">
    <property type="entry name" value="CYTIDYLATE KINASE"/>
    <property type="match status" value="1"/>
</dbReference>
<accession>A0A3D4S5J5</accession>
<dbReference type="SUPFAM" id="SSF52540">
    <property type="entry name" value="P-loop containing nucleoside triphosphate hydrolases"/>
    <property type="match status" value="1"/>
</dbReference>
<dbReference type="AlphaFoldDB" id="A0A3D4S5J5"/>
<evidence type="ECO:0000313" key="10">
    <source>
        <dbReference type="EMBL" id="HCS93221.1"/>
    </source>
</evidence>
<evidence type="ECO:0000256" key="2">
    <source>
        <dbReference type="ARBA" id="ARBA00022679"/>
    </source>
</evidence>
<keyword evidence="4 8" id="KW-0418">Kinase</keyword>
<dbReference type="InterPro" id="IPR027417">
    <property type="entry name" value="P-loop_NTPase"/>
</dbReference>
<evidence type="ECO:0000256" key="1">
    <source>
        <dbReference type="ARBA" id="ARBA00009427"/>
    </source>
</evidence>
<evidence type="ECO:0000313" key="11">
    <source>
        <dbReference type="Proteomes" id="UP000262195"/>
    </source>
</evidence>
<evidence type="ECO:0000256" key="5">
    <source>
        <dbReference type="ARBA" id="ARBA00022840"/>
    </source>
</evidence>
<comment type="subcellular location">
    <subcellularLocation>
        <location evidence="8">Cytoplasm</location>
    </subcellularLocation>
</comment>
<proteinExistence type="inferred from homology"/>
<feature type="binding site" evidence="8">
    <location>
        <begin position="11"/>
        <end position="19"/>
    </location>
    <ligand>
        <name>ATP</name>
        <dbReference type="ChEBI" id="CHEBI:30616"/>
    </ligand>
</feature>
<dbReference type="InterPro" id="IPR003136">
    <property type="entry name" value="Cytidylate_kin"/>
</dbReference>
<comment type="similarity">
    <text evidence="1 8">Belongs to the cytidylate kinase family. Type 1 subfamily.</text>
</comment>
<dbReference type="EMBL" id="DQHO01000003">
    <property type="protein sequence ID" value="HCS93221.1"/>
    <property type="molecule type" value="Genomic_DNA"/>
</dbReference>
<dbReference type="PANTHER" id="PTHR21299">
    <property type="entry name" value="CYTIDYLATE KINASE/PANTOATE-BETA-ALANINE LIGASE"/>
    <property type="match status" value="1"/>
</dbReference>
<dbReference type="STRING" id="1121105.GCA_000421665_00284"/>
<dbReference type="GO" id="GO:0036430">
    <property type="term" value="F:CMP kinase activity"/>
    <property type="evidence" value="ECO:0007669"/>
    <property type="project" value="RHEA"/>
</dbReference>
<dbReference type="GO" id="GO:0005524">
    <property type="term" value="F:ATP binding"/>
    <property type="evidence" value="ECO:0007669"/>
    <property type="project" value="UniProtKB-UniRule"/>
</dbReference>
<keyword evidence="8" id="KW-0963">Cytoplasm</keyword>
<name>A0A3D4S5J5_9ENTE</name>
<dbReference type="Proteomes" id="UP000262195">
    <property type="component" value="Unassembled WGS sequence"/>
</dbReference>
<dbReference type="GO" id="GO:0006220">
    <property type="term" value="P:pyrimidine nucleotide metabolic process"/>
    <property type="evidence" value="ECO:0007669"/>
    <property type="project" value="UniProtKB-UniRule"/>
</dbReference>
<gene>
    <name evidence="8" type="primary">cmk</name>
    <name evidence="10" type="ORF">DIW15_00745</name>
</gene>
<comment type="catalytic activity">
    <reaction evidence="6 8">
        <text>dCMP + ATP = dCDP + ADP</text>
        <dbReference type="Rhea" id="RHEA:25094"/>
        <dbReference type="ChEBI" id="CHEBI:30616"/>
        <dbReference type="ChEBI" id="CHEBI:57566"/>
        <dbReference type="ChEBI" id="CHEBI:58593"/>
        <dbReference type="ChEBI" id="CHEBI:456216"/>
        <dbReference type="EC" id="2.7.4.25"/>
    </reaction>
</comment>
<comment type="catalytic activity">
    <reaction evidence="7 8">
        <text>CMP + ATP = CDP + ADP</text>
        <dbReference type="Rhea" id="RHEA:11600"/>
        <dbReference type="ChEBI" id="CHEBI:30616"/>
        <dbReference type="ChEBI" id="CHEBI:58069"/>
        <dbReference type="ChEBI" id="CHEBI:60377"/>
        <dbReference type="ChEBI" id="CHEBI:456216"/>
        <dbReference type="EC" id="2.7.4.25"/>
    </reaction>
</comment>
<dbReference type="Pfam" id="PF02224">
    <property type="entry name" value="Cytidylate_kin"/>
    <property type="match status" value="1"/>
</dbReference>
<dbReference type="CDD" id="cd02020">
    <property type="entry name" value="CMPK"/>
    <property type="match status" value="1"/>
</dbReference>
<protein>
    <recommendedName>
        <fullName evidence="8">Cytidylate kinase</fullName>
        <shortName evidence="8">CK</shortName>
        <ecNumber evidence="8">2.7.4.25</ecNumber>
    </recommendedName>
    <alternativeName>
        <fullName evidence="8">Cytidine monophosphate kinase</fullName>
        <shortName evidence="8">CMP kinase</shortName>
    </alternativeName>
</protein>
<evidence type="ECO:0000259" key="9">
    <source>
        <dbReference type="Pfam" id="PF02224"/>
    </source>
</evidence>
<evidence type="ECO:0000256" key="4">
    <source>
        <dbReference type="ARBA" id="ARBA00022777"/>
    </source>
</evidence>
<dbReference type="Gene3D" id="3.40.50.300">
    <property type="entry name" value="P-loop containing nucleotide triphosphate hydrolases"/>
    <property type="match status" value="1"/>
</dbReference>
<keyword evidence="3 8" id="KW-0547">Nucleotide-binding</keyword>
<feature type="domain" description="Cytidylate kinase" evidence="9">
    <location>
        <begin position="7"/>
        <end position="218"/>
    </location>
</feature>
<dbReference type="EC" id="2.7.4.25" evidence="8"/>
<dbReference type="GO" id="GO:0005829">
    <property type="term" value="C:cytosol"/>
    <property type="evidence" value="ECO:0007669"/>
    <property type="project" value="TreeGrafter"/>
</dbReference>
<sequence>MEETMNIAIDGPASSGKSTVAKLLAKDLGITYLDTGAMYRAITYLALSKKVDLKDETKLQQLAKSADIKFMTSDDGQKVFLNGLDVTQQIRTEVVSQNVSLVSSYKSVREELVRKQQAFITKGGIVMDGRDIGTVVMPNADLKIFMVASVEIRAKRRHLENLERGFKSDYEAIKEQIATRDEYDQNRANSPLTKADDAILLDSSHMTVPEVVAEIKKLLVTKKLV</sequence>
<organism evidence="10 11">
    <name type="scientific">Bavariicoccus seileri</name>
    <dbReference type="NCBI Taxonomy" id="549685"/>
    <lineage>
        <taxon>Bacteria</taxon>
        <taxon>Bacillati</taxon>
        <taxon>Bacillota</taxon>
        <taxon>Bacilli</taxon>
        <taxon>Lactobacillales</taxon>
        <taxon>Enterococcaceae</taxon>
        <taxon>Bavariicoccus</taxon>
    </lineage>
</organism>
<keyword evidence="2 8" id="KW-0808">Transferase</keyword>
<dbReference type="HAMAP" id="MF_00238">
    <property type="entry name" value="Cytidyl_kinase_type1"/>
    <property type="match status" value="1"/>
</dbReference>